<dbReference type="OrthoDB" id="9809491at2"/>
<protein>
    <recommendedName>
        <fullName evidence="1">Potassium-transporting ATPase KdpC subunit</fullName>
    </recommendedName>
    <alternativeName>
        <fullName evidence="1">ATP phosphohydrolase [potassium-transporting] C chain</fullName>
    </alternativeName>
    <alternativeName>
        <fullName evidence="1">Potassium-binding and translocating subunit C</fullName>
    </alternativeName>
    <alternativeName>
        <fullName evidence="1">Potassium-translocating ATPase C chain</fullName>
    </alternativeName>
</protein>
<evidence type="ECO:0000256" key="1">
    <source>
        <dbReference type="HAMAP-Rule" id="MF_00276"/>
    </source>
</evidence>
<dbReference type="NCBIfam" id="TIGR00681">
    <property type="entry name" value="kdpC"/>
    <property type="match status" value="1"/>
</dbReference>
<keyword evidence="1" id="KW-1133">Transmembrane helix</keyword>
<keyword evidence="2" id="KW-0378">Hydrolase</keyword>
<gene>
    <name evidence="1" type="primary">kdpC</name>
    <name evidence="2" type="ORF">AF331_16735</name>
</gene>
<keyword evidence="1" id="KW-0630">Potassium</keyword>
<dbReference type="HAMAP" id="MF_00276">
    <property type="entry name" value="KdpC"/>
    <property type="match status" value="1"/>
</dbReference>
<dbReference type="PIRSF" id="PIRSF001296">
    <property type="entry name" value="K_ATPase_KdpC"/>
    <property type="match status" value="1"/>
</dbReference>
<accession>A0A0J5S490</accession>
<keyword evidence="1" id="KW-0633">Potassium transport</keyword>
<evidence type="ECO:0000313" key="3">
    <source>
        <dbReference type="Proteomes" id="UP000037405"/>
    </source>
</evidence>
<dbReference type="GO" id="GO:0008556">
    <property type="term" value="F:P-type potassium transmembrane transporter activity"/>
    <property type="evidence" value="ECO:0007669"/>
    <property type="project" value="InterPro"/>
</dbReference>
<keyword evidence="1" id="KW-1003">Cell membrane</keyword>
<dbReference type="EMBL" id="LGUE01000005">
    <property type="protein sequence ID" value="KON83805.1"/>
    <property type="molecule type" value="Genomic_DNA"/>
</dbReference>
<dbReference type="RefSeq" id="WP_048007153.1">
    <property type="nucleotide sequence ID" value="NZ_CP085398.1"/>
</dbReference>
<dbReference type="PANTHER" id="PTHR30042:SF2">
    <property type="entry name" value="POTASSIUM-TRANSPORTING ATPASE KDPC SUBUNIT"/>
    <property type="match status" value="1"/>
</dbReference>
<keyword evidence="1" id="KW-0472">Membrane</keyword>
<dbReference type="PANTHER" id="PTHR30042">
    <property type="entry name" value="POTASSIUM-TRANSPORTING ATPASE C CHAIN"/>
    <property type="match status" value="1"/>
</dbReference>
<reference evidence="3" key="1">
    <citation type="submission" date="2015-07" db="EMBL/GenBank/DDBJ databases">
        <title>Fjat-14235 jcm11544.</title>
        <authorList>
            <person name="Liu B."/>
            <person name="Wang J."/>
            <person name="Zhu Y."/>
            <person name="Liu G."/>
            <person name="Chen Q."/>
            <person name="Chen Z."/>
            <person name="Lan J."/>
            <person name="Che J."/>
            <person name="Ge C."/>
            <person name="Shi H."/>
            <person name="Pan Z."/>
            <person name="Liu X."/>
        </authorList>
    </citation>
    <scope>NUCLEOTIDE SEQUENCE [LARGE SCALE GENOMIC DNA]</scope>
    <source>
        <strain evidence="3">JCM 11544</strain>
    </source>
</reference>
<feature type="transmembrane region" description="Helical" evidence="1">
    <location>
        <begin position="6"/>
        <end position="28"/>
    </location>
</feature>
<name>A0A0J5S490_9BACI</name>
<comment type="subcellular location">
    <subcellularLocation>
        <location evidence="1">Cell membrane</location>
        <topology evidence="1">Single-pass membrane protein</topology>
    </subcellularLocation>
</comment>
<organism evidence="2 3">
    <name type="scientific">Rossellomorea marisflavi</name>
    <dbReference type="NCBI Taxonomy" id="189381"/>
    <lineage>
        <taxon>Bacteria</taxon>
        <taxon>Bacillati</taxon>
        <taxon>Bacillota</taxon>
        <taxon>Bacilli</taxon>
        <taxon>Bacillales</taxon>
        <taxon>Bacillaceae</taxon>
        <taxon>Rossellomorea</taxon>
    </lineage>
</organism>
<dbReference type="GO" id="GO:0016787">
    <property type="term" value="F:hydrolase activity"/>
    <property type="evidence" value="ECO:0007669"/>
    <property type="project" value="UniProtKB-KW"/>
</dbReference>
<dbReference type="NCBIfam" id="NF001454">
    <property type="entry name" value="PRK00315.1"/>
    <property type="match status" value="1"/>
</dbReference>
<dbReference type="PATRIC" id="fig|189381.12.peg.4341"/>
<dbReference type="Pfam" id="PF02669">
    <property type="entry name" value="KdpC"/>
    <property type="match status" value="1"/>
</dbReference>
<sequence length="189" mass="20460">MVEQRLAGPIIRVSIMTMILGGLLYPLAATGISQLLMPERANGSLIYENGHPVGSALIGQNVQDPALFHGRVSAIEYDAAASGSNNYAPSNPELIKRVEGTLQEWKKENPSVPLNQVPMDLMTDSGSGLDPHISPEAALAQVDRIAEATSISKSRLKELIVDHTEGKEWGFLGERRVNVLLLNLALKKE</sequence>
<dbReference type="GO" id="GO:0005524">
    <property type="term" value="F:ATP binding"/>
    <property type="evidence" value="ECO:0007669"/>
    <property type="project" value="UniProtKB-UniRule"/>
</dbReference>
<keyword evidence="1" id="KW-0813">Transport</keyword>
<dbReference type="Proteomes" id="UP000037405">
    <property type="component" value="Unassembled WGS sequence"/>
</dbReference>
<dbReference type="STRING" id="189381.GCA_900166615_02205"/>
<comment type="function">
    <text evidence="1">Part of the high-affinity ATP-driven potassium transport (or Kdp) system, which catalyzes the hydrolysis of ATP coupled with the electrogenic transport of potassium into the cytoplasm. This subunit acts as a catalytic chaperone that increases the ATP-binding affinity of the ATP-hydrolyzing subunit KdpB by the formation of a transient KdpB/KdpC/ATP ternary complex.</text>
</comment>
<keyword evidence="1" id="KW-0547">Nucleotide-binding</keyword>
<keyword evidence="1" id="KW-0812">Transmembrane</keyword>
<comment type="similarity">
    <text evidence="1">Belongs to the KdpC family.</text>
</comment>
<keyword evidence="3" id="KW-1185">Reference proteome</keyword>
<keyword evidence="1" id="KW-0067">ATP-binding</keyword>
<evidence type="ECO:0000313" key="2">
    <source>
        <dbReference type="EMBL" id="KON83805.1"/>
    </source>
</evidence>
<dbReference type="AlphaFoldDB" id="A0A0J5S490"/>
<comment type="subunit">
    <text evidence="1">The system is composed of three essential subunits: KdpA, KdpB and KdpC.</text>
</comment>
<comment type="caution">
    <text evidence="2">The sequence shown here is derived from an EMBL/GenBank/DDBJ whole genome shotgun (WGS) entry which is preliminary data.</text>
</comment>
<proteinExistence type="inferred from homology"/>
<dbReference type="InterPro" id="IPR003820">
    <property type="entry name" value="KdpC"/>
</dbReference>
<dbReference type="GO" id="GO:0005886">
    <property type="term" value="C:plasma membrane"/>
    <property type="evidence" value="ECO:0007669"/>
    <property type="project" value="UniProtKB-SubCell"/>
</dbReference>
<keyword evidence="1" id="KW-0406">Ion transport</keyword>